<sequence length="79" mass="9173">MDNQHKKLEKKRLKLLEQRSKQRHQQHLMRMGIVLIVSLVLISLGWYLVSNTTLDWQGTTAIVSGIIGLIKSIFETYHS</sequence>
<keyword evidence="1" id="KW-0812">Transmembrane</keyword>
<accession>A0A0K1XFL0</accession>
<dbReference type="STRING" id="1697053.AKN87_11450"/>
<organism evidence="2 3">
    <name type="scientific">Thiopseudomonas alkaliphila</name>
    <dbReference type="NCBI Taxonomy" id="1697053"/>
    <lineage>
        <taxon>Bacteria</taxon>
        <taxon>Pseudomonadati</taxon>
        <taxon>Pseudomonadota</taxon>
        <taxon>Gammaproteobacteria</taxon>
        <taxon>Pseudomonadales</taxon>
        <taxon>Pseudomonadaceae</taxon>
        <taxon>Thiopseudomonas</taxon>
    </lineage>
</organism>
<reference evidence="2 3" key="1">
    <citation type="journal article" date="2015" name="Genome Announc.">
        <title>Genome Sequences of Oblitimonas alkaliphila gen. nov. sp. nov. (Proposed), a Novel Bacterium of the Pseudomonadaceae Family.</title>
        <authorList>
            <person name="Lauer A.C."/>
            <person name="Nicholson A.C."/>
            <person name="Humrighouse B.W."/>
            <person name="Emery B."/>
            <person name="Drobish A."/>
            <person name="Juieng P."/>
            <person name="Loparev V."/>
            <person name="McQuiston J.R."/>
        </authorList>
    </citation>
    <scope>NUCLEOTIDE SEQUENCE [LARGE SCALE GENOMIC DNA]</scope>
    <source>
        <strain evidence="2 3">E5571</strain>
    </source>
</reference>
<keyword evidence="1" id="KW-1133">Transmembrane helix</keyword>
<dbReference type="Proteomes" id="UP000063953">
    <property type="component" value="Chromosome"/>
</dbReference>
<proteinExistence type="predicted"/>
<evidence type="ECO:0000313" key="2">
    <source>
        <dbReference type="EMBL" id="AKX60039.1"/>
    </source>
</evidence>
<gene>
    <name evidence="2" type="ORF">AKN88_08945</name>
</gene>
<evidence type="ECO:0000313" key="3">
    <source>
        <dbReference type="Proteomes" id="UP000063953"/>
    </source>
</evidence>
<dbReference type="EMBL" id="CP012365">
    <property type="protein sequence ID" value="AKX60039.1"/>
    <property type="molecule type" value="Genomic_DNA"/>
</dbReference>
<evidence type="ECO:0000256" key="1">
    <source>
        <dbReference type="SAM" id="Phobius"/>
    </source>
</evidence>
<dbReference type="AlphaFoldDB" id="A0A0K1XFL0"/>
<keyword evidence="1" id="KW-0472">Membrane</keyword>
<keyword evidence="3" id="KW-1185">Reference proteome</keyword>
<protein>
    <submittedName>
        <fullName evidence="2">Uncharacterized protein</fullName>
    </submittedName>
</protein>
<name>A0A0K1XFL0_9GAMM</name>
<feature type="transmembrane region" description="Helical" evidence="1">
    <location>
        <begin position="28"/>
        <end position="48"/>
    </location>
</feature>